<organism evidence="13 14">
    <name type="scientific">Jeotgalibaca porci</name>
    <dbReference type="NCBI Taxonomy" id="1868793"/>
    <lineage>
        <taxon>Bacteria</taxon>
        <taxon>Bacillati</taxon>
        <taxon>Bacillota</taxon>
        <taxon>Bacilli</taxon>
        <taxon>Lactobacillales</taxon>
        <taxon>Carnobacteriaceae</taxon>
        <taxon>Jeotgalibaca</taxon>
    </lineage>
</organism>
<proteinExistence type="inferred from homology"/>
<dbReference type="NCBIfam" id="NF003629">
    <property type="entry name" value="PRK05270.1-2"/>
    <property type="match status" value="1"/>
</dbReference>
<dbReference type="RefSeq" id="WP_166063226.1">
    <property type="nucleotide sequence ID" value="NZ_CP049889.1"/>
</dbReference>
<evidence type="ECO:0000256" key="2">
    <source>
        <dbReference type="ARBA" id="ARBA00004496"/>
    </source>
</evidence>
<evidence type="ECO:0000256" key="9">
    <source>
        <dbReference type="ARBA" id="ARBA00023277"/>
    </source>
</evidence>
<dbReference type="AlphaFoldDB" id="A0A6G7WIR8"/>
<evidence type="ECO:0000256" key="4">
    <source>
        <dbReference type="ARBA" id="ARBA00008706"/>
    </source>
</evidence>
<evidence type="ECO:0000256" key="6">
    <source>
        <dbReference type="ARBA" id="ARBA00022679"/>
    </source>
</evidence>
<keyword evidence="8 10" id="KW-0299">Galactose metabolism</keyword>
<dbReference type="EC" id="2.7.7.12" evidence="10"/>
<keyword evidence="6 10" id="KW-0808">Transferase</keyword>
<accession>A0A6G7WIR8</accession>
<dbReference type="PANTHER" id="PTHR39191">
    <property type="entry name" value="GALACTOSE-1-PHOSPHATE URIDYLYLTRANSFERASE"/>
    <property type="match status" value="1"/>
</dbReference>
<keyword evidence="14" id="KW-1185">Reference proteome</keyword>
<dbReference type="Pfam" id="PF02744">
    <property type="entry name" value="GalP_UDP_tr_C"/>
    <property type="match status" value="1"/>
</dbReference>
<dbReference type="InterPro" id="IPR000766">
    <property type="entry name" value="GalP_uridyl_Trfase_II"/>
</dbReference>
<evidence type="ECO:0000259" key="12">
    <source>
        <dbReference type="Pfam" id="PF02744"/>
    </source>
</evidence>
<dbReference type="KEGG" id="jpo:G7058_09020"/>
<evidence type="ECO:0000256" key="10">
    <source>
        <dbReference type="HAMAP-Rule" id="MF_00571"/>
    </source>
</evidence>
<dbReference type="NCBIfam" id="TIGR01239">
    <property type="entry name" value="galT_2"/>
    <property type="match status" value="1"/>
</dbReference>
<dbReference type="InterPro" id="IPR005849">
    <property type="entry name" value="GalP_Utransf_N"/>
</dbReference>
<dbReference type="Pfam" id="PF01087">
    <property type="entry name" value="GalP_UDP_transf"/>
    <property type="match status" value="1"/>
</dbReference>
<comment type="pathway">
    <text evidence="3 10">Carbohydrate metabolism; galactose metabolism.</text>
</comment>
<evidence type="ECO:0000313" key="13">
    <source>
        <dbReference type="EMBL" id="QIK52163.1"/>
    </source>
</evidence>
<comment type="subcellular location">
    <subcellularLocation>
        <location evidence="2 10">Cytoplasm</location>
    </subcellularLocation>
</comment>
<name>A0A6G7WIR8_9LACT</name>
<evidence type="ECO:0000256" key="7">
    <source>
        <dbReference type="ARBA" id="ARBA00022695"/>
    </source>
</evidence>
<comment type="similarity">
    <text evidence="4 10">Belongs to the galactose-1-phosphate uridylyltransferase type 2 family.</text>
</comment>
<dbReference type="InterPro" id="IPR023425">
    <property type="entry name" value="GalP_uridyl_Trfase_II_CS"/>
</dbReference>
<dbReference type="GO" id="GO:0006012">
    <property type="term" value="P:galactose metabolic process"/>
    <property type="evidence" value="ECO:0007669"/>
    <property type="project" value="UniProtKB-UniRule"/>
</dbReference>
<evidence type="ECO:0000256" key="3">
    <source>
        <dbReference type="ARBA" id="ARBA00004947"/>
    </source>
</evidence>
<dbReference type="PROSITE" id="PS01163">
    <property type="entry name" value="GAL_P_UDP_TRANSF_II"/>
    <property type="match status" value="1"/>
</dbReference>
<evidence type="ECO:0000259" key="11">
    <source>
        <dbReference type="Pfam" id="PF01087"/>
    </source>
</evidence>
<keyword evidence="7 10" id="KW-0548">Nucleotidyltransferase</keyword>
<feature type="domain" description="Galactose-1-phosphate uridyl transferase N-terminal" evidence="11">
    <location>
        <begin position="67"/>
        <end position="233"/>
    </location>
</feature>
<sequence length="483" mass="54607">MIKSSDQAIRKLLQIGVSKGYIDPLDVILKQNQLLQVLKKDSLRTDETLPSELPEAKKLFPLLLADAIEHGVITDTITQRAILSAQIMAIITPDTSVVNRTFWDLYKEKPQAATDWFYELSQVNDYIQTEAIAKNIAFDYESDYGTLELTINLSKPEKDPKAIAAALTTESVHYPLCQLCMENEGYKGTLTHPARANHRIVRFQLDGETWGLQYSPYAYYTEHCIFLSEEHRPMRIEEKTFQNLFGIVEKFPHYFVGSNADLPIVGGSILSHEHYQGGRYTFPMNEADVKETFVLADFPTVSFGIVAWPMSVIRMECLDKEALTKAAVYILEQWRGYSDEAAEIIAESDGTPHNTITPIARRNGDTFVCDLVLRNNRTSDEHPDGIFHPHRDVQHIKKENIGLIEVMGLAILPPRLKDELTEVEKYVAGETSQIADIHRDWADEICESGETVENATGAVFQRVLEDAGVYKDLAAFKRFTSSL</sequence>
<dbReference type="PIRSF" id="PIRSF006005">
    <property type="entry name" value="GalT_BS"/>
    <property type="match status" value="1"/>
</dbReference>
<dbReference type="EMBL" id="CP049889">
    <property type="protein sequence ID" value="QIK52163.1"/>
    <property type="molecule type" value="Genomic_DNA"/>
</dbReference>
<keyword evidence="9 10" id="KW-0119">Carbohydrate metabolism</keyword>
<feature type="domain" description="Galactose-1-phosphate uridyl transferase C-terminal" evidence="12">
    <location>
        <begin position="249"/>
        <end position="442"/>
    </location>
</feature>
<gene>
    <name evidence="10 13" type="primary">galT</name>
    <name evidence="13" type="ORF">G7058_09020</name>
</gene>
<evidence type="ECO:0000256" key="1">
    <source>
        <dbReference type="ARBA" id="ARBA00001107"/>
    </source>
</evidence>
<evidence type="ECO:0000256" key="5">
    <source>
        <dbReference type="ARBA" id="ARBA00022490"/>
    </source>
</evidence>
<reference evidence="13 14" key="1">
    <citation type="journal article" date="2017" name="Int. J. Syst. Evol. Microbiol.">
        <title>Jeotgalibaca porci sp. nov. and Jeotgalibaca arthritidis sp. nov., isolated from pigs, and emended description of the genus Jeotgalibaca.</title>
        <authorList>
            <person name="Zamora L."/>
            <person name="Perez-Sancho M."/>
            <person name="Dominguez L."/>
            <person name="Fernandez-Garayzabal J.F."/>
            <person name="Vela A.I."/>
        </authorList>
    </citation>
    <scope>NUCLEOTIDE SEQUENCE [LARGE SCALE GENOMIC DNA]</scope>
    <source>
        <strain evidence="13 14">CCUG 69148</strain>
    </source>
</reference>
<comment type="catalytic activity">
    <reaction evidence="1 10">
        <text>alpha-D-galactose 1-phosphate + UDP-alpha-D-glucose = alpha-D-glucose 1-phosphate + UDP-alpha-D-galactose</text>
        <dbReference type="Rhea" id="RHEA:13989"/>
        <dbReference type="ChEBI" id="CHEBI:58336"/>
        <dbReference type="ChEBI" id="CHEBI:58601"/>
        <dbReference type="ChEBI" id="CHEBI:58885"/>
        <dbReference type="ChEBI" id="CHEBI:66914"/>
        <dbReference type="EC" id="2.7.7.12"/>
    </reaction>
</comment>
<dbReference type="UniPathway" id="UPA00214"/>
<keyword evidence="5 10" id="KW-0963">Cytoplasm</keyword>
<dbReference type="GO" id="GO:0008108">
    <property type="term" value="F:UDP-glucose:hexose-1-phosphate uridylyltransferase activity"/>
    <property type="evidence" value="ECO:0007669"/>
    <property type="project" value="UniProtKB-UniRule"/>
</dbReference>
<dbReference type="InterPro" id="IPR005850">
    <property type="entry name" value="GalP_Utransf_C"/>
</dbReference>
<dbReference type="PANTHER" id="PTHR39191:SF1">
    <property type="entry name" value="DUF4922 DOMAIN-CONTAINING PROTEIN"/>
    <property type="match status" value="1"/>
</dbReference>
<evidence type="ECO:0000313" key="14">
    <source>
        <dbReference type="Proteomes" id="UP000501830"/>
    </source>
</evidence>
<dbReference type="GeneID" id="94553423"/>
<dbReference type="Proteomes" id="UP000501830">
    <property type="component" value="Chromosome"/>
</dbReference>
<evidence type="ECO:0000256" key="8">
    <source>
        <dbReference type="ARBA" id="ARBA00023144"/>
    </source>
</evidence>
<dbReference type="GO" id="GO:0005737">
    <property type="term" value="C:cytoplasm"/>
    <property type="evidence" value="ECO:0007669"/>
    <property type="project" value="UniProtKB-SubCell"/>
</dbReference>
<dbReference type="HAMAP" id="MF_00571">
    <property type="entry name" value="GalP_UDP_trans"/>
    <property type="match status" value="1"/>
</dbReference>
<protein>
    <recommendedName>
        <fullName evidence="10">Galactose-1-phosphate uridylyltransferase</fullName>
        <shortName evidence="10">Gal-1-P uridylyltransferase</shortName>
        <ecNumber evidence="10">2.7.7.12</ecNumber>
    </recommendedName>
    <alternativeName>
        <fullName evidence="10">UDP-glucose--hexose-1-phosphate uridylyltransferase</fullName>
    </alternativeName>
</protein>